<dbReference type="Proteomes" id="UP000611629">
    <property type="component" value="Unassembled WGS sequence"/>
</dbReference>
<dbReference type="RefSeq" id="WP_179236448.1">
    <property type="nucleotide sequence ID" value="NZ_JACBNQ010000001.1"/>
</dbReference>
<reference evidence="6" key="1">
    <citation type="submission" date="2020-07" db="EMBL/GenBank/DDBJ databases">
        <title>Genomic analysis of a strain of Sedimentibacter Hydroxybenzoicus DSM7310.</title>
        <authorList>
            <person name="Ma S."/>
        </authorList>
    </citation>
    <scope>NUCLEOTIDE SEQUENCE</scope>
    <source>
        <strain evidence="6">DSM 7310</strain>
    </source>
</reference>
<evidence type="ECO:0000313" key="6">
    <source>
        <dbReference type="EMBL" id="NYB72771.1"/>
    </source>
</evidence>
<gene>
    <name evidence="6" type="ORF">HZF24_01300</name>
</gene>
<proteinExistence type="inferred from homology"/>
<protein>
    <submittedName>
        <fullName evidence="6">TRAP transporter substrate-binding protein</fullName>
    </submittedName>
</protein>
<comment type="caution">
    <text evidence="6">The sequence shown here is derived from an EMBL/GenBank/DDBJ whole genome shotgun (WGS) entry which is preliminary data.</text>
</comment>
<dbReference type="NCBIfam" id="TIGR00787">
    <property type="entry name" value="dctP"/>
    <property type="match status" value="1"/>
</dbReference>
<dbReference type="AlphaFoldDB" id="A0A974GUX1"/>
<dbReference type="GO" id="GO:0030288">
    <property type="term" value="C:outer membrane-bounded periplasmic space"/>
    <property type="evidence" value="ECO:0007669"/>
    <property type="project" value="InterPro"/>
</dbReference>
<keyword evidence="3" id="KW-0813">Transport</keyword>
<evidence type="ECO:0000256" key="4">
    <source>
        <dbReference type="ARBA" id="ARBA00022729"/>
    </source>
</evidence>
<dbReference type="NCBIfam" id="NF037995">
    <property type="entry name" value="TRAP_S1"/>
    <property type="match status" value="1"/>
</dbReference>
<evidence type="ECO:0000256" key="3">
    <source>
        <dbReference type="ARBA" id="ARBA00022448"/>
    </source>
</evidence>
<feature type="chain" id="PRO_5039357804" evidence="5">
    <location>
        <begin position="21"/>
        <end position="331"/>
    </location>
</feature>
<dbReference type="PANTHER" id="PTHR33376">
    <property type="match status" value="1"/>
</dbReference>
<sequence>MKKILSILMAIMLVATMLTGCGGSKDEYTIKVASILADNDPETLGLKKFKELVESRSDGKIVVELYPNAQLGSADTYLDTLRQGTIQMASPGSVMAQLQRLVGAPEMPFLFRDWDHAKAVLTDEKMTDVLTEGMIENLGIRTLGFAPRSFRVISSNKELNNMNDLKGLRIRVPNIPFYIKLAEAIGTSPVALPLTELFSSLEQGVVEAQENPYATIETSKYYEIQDYILETNHIFTTHGWYMNEKFFQSLPQELQEVVINAANEAISYTFDINIEQENNSVQILKDAGIKIVVPDEAFKSQLVEAAEPSREFFYNEYPGSKEWAEMVEAVK</sequence>
<evidence type="ECO:0000256" key="5">
    <source>
        <dbReference type="SAM" id="SignalP"/>
    </source>
</evidence>
<dbReference type="InterPro" id="IPR004682">
    <property type="entry name" value="TRAP_DctP"/>
</dbReference>
<accession>A0A974GUX1</accession>
<dbReference type="EMBL" id="JACBNQ010000001">
    <property type="protein sequence ID" value="NYB72771.1"/>
    <property type="molecule type" value="Genomic_DNA"/>
</dbReference>
<evidence type="ECO:0000313" key="7">
    <source>
        <dbReference type="Proteomes" id="UP000611629"/>
    </source>
</evidence>
<dbReference type="PIRSF" id="PIRSF006470">
    <property type="entry name" value="DctB"/>
    <property type="match status" value="1"/>
</dbReference>
<dbReference type="PROSITE" id="PS51257">
    <property type="entry name" value="PROKAR_LIPOPROTEIN"/>
    <property type="match status" value="1"/>
</dbReference>
<dbReference type="InterPro" id="IPR038404">
    <property type="entry name" value="TRAP_DctP_sf"/>
</dbReference>
<name>A0A974GUX1_SEDHY</name>
<dbReference type="InterPro" id="IPR018389">
    <property type="entry name" value="DctP_fam"/>
</dbReference>
<dbReference type="Pfam" id="PF03480">
    <property type="entry name" value="DctP"/>
    <property type="match status" value="1"/>
</dbReference>
<keyword evidence="7" id="KW-1185">Reference proteome</keyword>
<organism evidence="6 7">
    <name type="scientific">Sedimentibacter hydroxybenzoicus DSM 7310</name>
    <dbReference type="NCBI Taxonomy" id="1123245"/>
    <lineage>
        <taxon>Bacteria</taxon>
        <taxon>Bacillati</taxon>
        <taxon>Bacillota</taxon>
        <taxon>Tissierellia</taxon>
        <taxon>Sedimentibacter</taxon>
    </lineage>
</organism>
<evidence type="ECO:0000256" key="2">
    <source>
        <dbReference type="ARBA" id="ARBA00009023"/>
    </source>
</evidence>
<dbReference type="PANTHER" id="PTHR33376:SF4">
    <property type="entry name" value="SIALIC ACID-BINDING PERIPLASMIC PROTEIN SIAP"/>
    <property type="match status" value="1"/>
</dbReference>
<dbReference type="Gene3D" id="3.40.190.170">
    <property type="entry name" value="Bacterial extracellular solute-binding protein, family 7"/>
    <property type="match status" value="1"/>
</dbReference>
<dbReference type="GO" id="GO:0055085">
    <property type="term" value="P:transmembrane transport"/>
    <property type="evidence" value="ECO:0007669"/>
    <property type="project" value="InterPro"/>
</dbReference>
<evidence type="ECO:0000256" key="1">
    <source>
        <dbReference type="ARBA" id="ARBA00004196"/>
    </source>
</evidence>
<keyword evidence="4 5" id="KW-0732">Signal</keyword>
<comment type="subcellular location">
    <subcellularLocation>
        <location evidence="1">Cell envelope</location>
    </subcellularLocation>
</comment>
<feature type="signal peptide" evidence="5">
    <location>
        <begin position="1"/>
        <end position="20"/>
    </location>
</feature>
<comment type="similarity">
    <text evidence="2">Belongs to the bacterial solute-binding protein 7 family.</text>
</comment>
<dbReference type="CDD" id="cd13603">
    <property type="entry name" value="PBP2_TRAP_Siap_TeaA_like"/>
    <property type="match status" value="1"/>
</dbReference>